<dbReference type="Pfam" id="PF01464">
    <property type="entry name" value="SLT"/>
    <property type="match status" value="1"/>
</dbReference>
<dbReference type="CDD" id="cd00254">
    <property type="entry name" value="LT-like"/>
    <property type="match status" value="1"/>
</dbReference>
<organism evidence="3 4">
    <name type="scientific">Cellulomonas humilata</name>
    <dbReference type="NCBI Taxonomy" id="144055"/>
    <lineage>
        <taxon>Bacteria</taxon>
        <taxon>Bacillati</taxon>
        <taxon>Actinomycetota</taxon>
        <taxon>Actinomycetes</taxon>
        <taxon>Micrococcales</taxon>
        <taxon>Cellulomonadaceae</taxon>
        <taxon>Cellulomonas</taxon>
    </lineage>
</organism>
<keyword evidence="4" id="KW-1185">Reference proteome</keyword>
<name>A0A7Y5ZX95_9CELL</name>
<sequence length="432" mass="44524">MIKIALGALSFLAIPAIAVLATIAVGGTASACIATSAGGSLAEDAPVPAAARAWVAETRAACPELPETWIAAVMAQESGFRPDAHADDSNGGTRGLLQMNASVWQASYGQPWTADLNANGTPDIEDPDIHARVGGAYLCTRLVGVRTIRQQHPDWASSTIPVLDALVIAHNAGESRLGSYPAIPATTTAFIRNVNERITWWAADSAPPNSAADDASAAAALASDALQRNSSQNNSSRDPVAAAQITASSSPPTACVPVDVSANAQQLAAALVERLETGALVAGTGATLQLRGMAGGTPEPGCAVNLRILQVITVAANTFDQVGISSLNRFCTRTIAGTGTASRHWIHGGGHAVDFFTLNGRPTNGADPNALRLIAVLDPLMPEASEVGQKNCRAVAGSTANTVHMLQIDDGCNHLHIDVDPTNPQLLDSEKP</sequence>
<dbReference type="Gene3D" id="1.10.530.10">
    <property type="match status" value="1"/>
</dbReference>
<dbReference type="AlphaFoldDB" id="A0A7Y5ZX95"/>
<reference evidence="3 4" key="1">
    <citation type="submission" date="2020-05" db="EMBL/GenBank/DDBJ databases">
        <title>Genome Sequencing of Type Strains.</title>
        <authorList>
            <person name="Lemaire J.F."/>
            <person name="Inderbitzin P."/>
            <person name="Gregorio O.A."/>
            <person name="Collins S.B."/>
            <person name="Wespe N."/>
            <person name="Knight-Connoni V."/>
        </authorList>
    </citation>
    <scope>NUCLEOTIDE SEQUENCE [LARGE SCALE GENOMIC DNA]</scope>
    <source>
        <strain evidence="3 4">ATCC 25174</strain>
    </source>
</reference>
<dbReference type="InterPro" id="IPR023346">
    <property type="entry name" value="Lysozyme-like_dom_sf"/>
</dbReference>
<protein>
    <submittedName>
        <fullName evidence="3">Lytic transglycosylase domain-containing protein</fullName>
    </submittedName>
</protein>
<evidence type="ECO:0000313" key="4">
    <source>
        <dbReference type="Proteomes" id="UP000565724"/>
    </source>
</evidence>
<evidence type="ECO:0000259" key="2">
    <source>
        <dbReference type="Pfam" id="PF01464"/>
    </source>
</evidence>
<dbReference type="PROSITE" id="PS51257">
    <property type="entry name" value="PROKAR_LIPOPROTEIN"/>
    <property type="match status" value="1"/>
</dbReference>
<dbReference type="SUPFAM" id="SSF53955">
    <property type="entry name" value="Lysozyme-like"/>
    <property type="match status" value="1"/>
</dbReference>
<feature type="compositionally biased region" description="Low complexity" evidence="1">
    <location>
        <begin position="224"/>
        <end position="237"/>
    </location>
</feature>
<dbReference type="EMBL" id="JABMCI010000035">
    <property type="protein sequence ID" value="NUU15836.1"/>
    <property type="molecule type" value="Genomic_DNA"/>
</dbReference>
<dbReference type="RefSeq" id="WP_175345744.1">
    <property type="nucleotide sequence ID" value="NZ_JABMCI010000035.1"/>
</dbReference>
<feature type="domain" description="Transglycosylase SLT" evidence="2">
    <location>
        <begin position="61"/>
        <end position="179"/>
    </location>
</feature>
<evidence type="ECO:0000256" key="1">
    <source>
        <dbReference type="SAM" id="MobiDB-lite"/>
    </source>
</evidence>
<feature type="region of interest" description="Disordered" evidence="1">
    <location>
        <begin position="224"/>
        <end position="246"/>
    </location>
</feature>
<comment type="caution">
    <text evidence="3">The sequence shown here is derived from an EMBL/GenBank/DDBJ whole genome shotgun (WGS) entry which is preliminary data.</text>
</comment>
<gene>
    <name evidence="3" type="ORF">HP550_01045</name>
</gene>
<proteinExistence type="predicted"/>
<dbReference type="InterPro" id="IPR008258">
    <property type="entry name" value="Transglycosylase_SLT_dom_1"/>
</dbReference>
<accession>A0A7Y5ZX95</accession>
<dbReference type="Proteomes" id="UP000565724">
    <property type="component" value="Unassembled WGS sequence"/>
</dbReference>
<evidence type="ECO:0000313" key="3">
    <source>
        <dbReference type="EMBL" id="NUU15836.1"/>
    </source>
</evidence>